<dbReference type="GO" id="GO:0004806">
    <property type="term" value="F:triacylglycerol lipase activity"/>
    <property type="evidence" value="ECO:0007669"/>
    <property type="project" value="TreeGrafter"/>
</dbReference>
<dbReference type="EMBL" id="JACRTC010000001">
    <property type="protein sequence ID" value="MBC8569865.1"/>
    <property type="molecule type" value="Genomic_DNA"/>
</dbReference>
<dbReference type="InterPro" id="IPR000073">
    <property type="entry name" value="AB_hydrolase_1"/>
</dbReference>
<dbReference type="SUPFAM" id="SSF53474">
    <property type="entry name" value="alpha/beta-Hydrolases"/>
    <property type="match status" value="1"/>
</dbReference>
<protein>
    <submittedName>
        <fullName evidence="2">Alpha/beta hydrolase</fullName>
    </submittedName>
</protein>
<dbReference type="Pfam" id="PF00561">
    <property type="entry name" value="Abhydrolase_1"/>
    <property type="match status" value="1"/>
</dbReference>
<reference evidence="2" key="1">
    <citation type="submission" date="2020-08" db="EMBL/GenBank/DDBJ databases">
        <title>Genome public.</title>
        <authorList>
            <person name="Liu C."/>
            <person name="Sun Q."/>
        </authorList>
    </citation>
    <scope>NUCLEOTIDE SEQUENCE</scope>
    <source>
        <strain evidence="2">NSJ-54</strain>
    </source>
</reference>
<evidence type="ECO:0000313" key="3">
    <source>
        <dbReference type="Proteomes" id="UP000660861"/>
    </source>
</evidence>
<sequence>MVVQLQHIRLYYEKTGEGAPLLLLHGNGETHEIFTEAVDKLKEHFTVYALDSRCHGKSEDTGSLSYEEMTQDAADFIGALGLERPMVCGFSDGGIVGIMLALKYPGRISKLVSCGANLDPSGLRAKYRVLFRLYYLLHRDPKIKMMLTQPHIPPESLSKLHLPILVLAGEKDMIRPSHTRLIARQIPGSTLRILPGETHSSYVEHSQKIAGEILPFLKG</sequence>
<dbReference type="GO" id="GO:0046503">
    <property type="term" value="P:glycerolipid catabolic process"/>
    <property type="evidence" value="ECO:0007669"/>
    <property type="project" value="TreeGrafter"/>
</dbReference>
<keyword evidence="3" id="KW-1185">Reference proteome</keyword>
<name>A0A926IB86_9FIRM</name>
<dbReference type="PANTHER" id="PTHR43433">
    <property type="entry name" value="HYDROLASE, ALPHA/BETA FOLD FAMILY PROTEIN"/>
    <property type="match status" value="1"/>
</dbReference>
<dbReference type="InterPro" id="IPR050471">
    <property type="entry name" value="AB_hydrolase"/>
</dbReference>
<dbReference type="InterPro" id="IPR029058">
    <property type="entry name" value="AB_hydrolase_fold"/>
</dbReference>
<proteinExistence type="predicted"/>
<gene>
    <name evidence="2" type="ORF">H8709_03370</name>
</gene>
<dbReference type="Proteomes" id="UP000660861">
    <property type="component" value="Unassembled WGS sequence"/>
</dbReference>
<accession>A0A926IB86</accession>
<keyword evidence="2" id="KW-0378">Hydrolase</keyword>
<evidence type="ECO:0000259" key="1">
    <source>
        <dbReference type="Pfam" id="PF00561"/>
    </source>
</evidence>
<dbReference type="AlphaFoldDB" id="A0A926IB86"/>
<evidence type="ECO:0000313" key="2">
    <source>
        <dbReference type="EMBL" id="MBC8569865.1"/>
    </source>
</evidence>
<dbReference type="PANTHER" id="PTHR43433:SF5">
    <property type="entry name" value="AB HYDROLASE-1 DOMAIN-CONTAINING PROTEIN"/>
    <property type="match status" value="1"/>
</dbReference>
<organism evidence="2 3">
    <name type="scientific">Zongyangia hominis</name>
    <dbReference type="NCBI Taxonomy" id="2763677"/>
    <lineage>
        <taxon>Bacteria</taxon>
        <taxon>Bacillati</taxon>
        <taxon>Bacillota</taxon>
        <taxon>Clostridia</taxon>
        <taxon>Eubacteriales</taxon>
        <taxon>Oscillospiraceae</taxon>
        <taxon>Zongyangia</taxon>
    </lineage>
</organism>
<dbReference type="Gene3D" id="3.40.50.1820">
    <property type="entry name" value="alpha/beta hydrolase"/>
    <property type="match status" value="1"/>
</dbReference>
<feature type="domain" description="AB hydrolase-1" evidence="1">
    <location>
        <begin position="20"/>
        <end position="127"/>
    </location>
</feature>
<comment type="caution">
    <text evidence="2">The sequence shown here is derived from an EMBL/GenBank/DDBJ whole genome shotgun (WGS) entry which is preliminary data.</text>
</comment>
<dbReference type="RefSeq" id="WP_262396952.1">
    <property type="nucleotide sequence ID" value="NZ_JACRTC010000001.1"/>
</dbReference>